<dbReference type="Pfam" id="PF08240">
    <property type="entry name" value="ADH_N"/>
    <property type="match status" value="1"/>
</dbReference>
<keyword evidence="6" id="KW-0007">Acetylation</keyword>
<protein>
    <submittedName>
        <fullName evidence="8">NADPH:quinone reductase</fullName>
    </submittedName>
</protein>
<evidence type="ECO:0000259" key="7">
    <source>
        <dbReference type="SMART" id="SM00829"/>
    </source>
</evidence>
<dbReference type="InterPro" id="IPR020843">
    <property type="entry name" value="ER"/>
</dbReference>
<dbReference type="GO" id="GO:0003723">
    <property type="term" value="F:RNA binding"/>
    <property type="evidence" value="ECO:0007669"/>
    <property type="project" value="UniProtKB-KW"/>
</dbReference>
<proteinExistence type="predicted"/>
<name>A0A1G9JDW3_9HYPH</name>
<dbReference type="InterPro" id="IPR013149">
    <property type="entry name" value="ADH-like_C"/>
</dbReference>
<dbReference type="InterPro" id="IPR011032">
    <property type="entry name" value="GroES-like_sf"/>
</dbReference>
<dbReference type="SMART" id="SM00829">
    <property type="entry name" value="PKS_ER"/>
    <property type="match status" value="1"/>
</dbReference>
<dbReference type="GO" id="GO:0016491">
    <property type="term" value="F:oxidoreductase activity"/>
    <property type="evidence" value="ECO:0007669"/>
    <property type="project" value="InterPro"/>
</dbReference>
<comment type="subunit">
    <text evidence="2">Homotetramer.</text>
</comment>
<dbReference type="PANTHER" id="PTHR44154">
    <property type="entry name" value="QUINONE OXIDOREDUCTASE"/>
    <property type="match status" value="1"/>
</dbReference>
<dbReference type="InterPro" id="IPR013154">
    <property type="entry name" value="ADH-like_N"/>
</dbReference>
<dbReference type="CDD" id="cd08274">
    <property type="entry name" value="MDR9"/>
    <property type="match status" value="1"/>
</dbReference>
<keyword evidence="9" id="KW-1185">Reference proteome</keyword>
<evidence type="ECO:0000256" key="5">
    <source>
        <dbReference type="ARBA" id="ARBA00022884"/>
    </source>
</evidence>
<keyword evidence="4" id="KW-0521">NADP</keyword>
<dbReference type="InterPro" id="IPR002364">
    <property type="entry name" value="Quin_OxRdtase/zeta-crystal_CS"/>
</dbReference>
<dbReference type="Pfam" id="PF00107">
    <property type="entry name" value="ADH_zinc_N"/>
    <property type="match status" value="1"/>
</dbReference>
<keyword evidence="3" id="KW-0963">Cytoplasm</keyword>
<evidence type="ECO:0000256" key="6">
    <source>
        <dbReference type="ARBA" id="ARBA00022990"/>
    </source>
</evidence>
<evidence type="ECO:0000313" key="9">
    <source>
        <dbReference type="Proteomes" id="UP000198894"/>
    </source>
</evidence>
<dbReference type="PROSITE" id="PS01162">
    <property type="entry name" value="QOR_ZETA_CRYSTAL"/>
    <property type="match status" value="1"/>
</dbReference>
<comment type="subcellular location">
    <subcellularLocation>
        <location evidence="1">Cytoplasm</location>
    </subcellularLocation>
</comment>
<dbReference type="SUPFAM" id="SSF51735">
    <property type="entry name" value="NAD(P)-binding Rossmann-fold domains"/>
    <property type="match status" value="1"/>
</dbReference>
<dbReference type="SUPFAM" id="SSF50129">
    <property type="entry name" value="GroES-like"/>
    <property type="match status" value="1"/>
</dbReference>
<organism evidence="8 9">
    <name type="scientific">Mesorhizobium muleiense</name>
    <dbReference type="NCBI Taxonomy" id="1004279"/>
    <lineage>
        <taxon>Bacteria</taxon>
        <taxon>Pseudomonadati</taxon>
        <taxon>Pseudomonadota</taxon>
        <taxon>Alphaproteobacteria</taxon>
        <taxon>Hyphomicrobiales</taxon>
        <taxon>Phyllobacteriaceae</taxon>
        <taxon>Mesorhizobium</taxon>
    </lineage>
</organism>
<sequence length="381" mass="40478">MRGSANLEYLEATSMTSKALPATMAAVLLTGHGGPEKLVYRTDVKMPSPAPGEILVKVTACGMNNTDVWVRQGAYGTEEDAAAVSTWRRQGNTLTFPRIQGTDTVGNIVAVGEGVSSARIGERVMVDFSIYNRDDDSLADIDYMGHGRDGGYAEYQTVPAENAHVVATDLTDVELATFCCAYLTGEQMLERAALKAGERVLVTGASGGVGSGIVQLARARGAIPYAVVGKGKEQAVLDIGAEAVITRGVADLPAAVNDATGGQPIDVVADLVGGGIFNDLLRILRPEGRYTTAGAIAGPVVQLDLRTMYLKQLQLHGSSQGTRHDFRRIVRYIEEKKIRPLVGGVYKLSDFHRAQADFIAKDFVGKLVVVPDAVADLAATR</sequence>
<dbReference type="InterPro" id="IPR036291">
    <property type="entry name" value="NAD(P)-bd_dom_sf"/>
</dbReference>
<evidence type="ECO:0000256" key="2">
    <source>
        <dbReference type="ARBA" id="ARBA00011881"/>
    </source>
</evidence>
<accession>A0A1G9JDW3</accession>
<keyword evidence="5" id="KW-0694">RNA-binding</keyword>
<dbReference type="GO" id="GO:0005737">
    <property type="term" value="C:cytoplasm"/>
    <property type="evidence" value="ECO:0007669"/>
    <property type="project" value="UniProtKB-SubCell"/>
</dbReference>
<reference evidence="9" key="1">
    <citation type="submission" date="2016-10" db="EMBL/GenBank/DDBJ databases">
        <authorList>
            <person name="Varghese N."/>
            <person name="Submissions S."/>
        </authorList>
    </citation>
    <scope>NUCLEOTIDE SEQUENCE [LARGE SCALE GENOMIC DNA]</scope>
    <source>
        <strain evidence="9">CGMCC 1.11022</strain>
    </source>
</reference>
<dbReference type="PANTHER" id="PTHR44154:SF1">
    <property type="entry name" value="QUINONE OXIDOREDUCTASE"/>
    <property type="match status" value="1"/>
</dbReference>
<feature type="domain" description="Enoyl reductase (ER)" evidence="7">
    <location>
        <begin position="33"/>
        <end position="369"/>
    </location>
</feature>
<dbReference type="Gene3D" id="3.90.180.10">
    <property type="entry name" value="Medium-chain alcohol dehydrogenases, catalytic domain"/>
    <property type="match status" value="1"/>
</dbReference>
<dbReference type="AlphaFoldDB" id="A0A1G9JDW3"/>
<evidence type="ECO:0000313" key="8">
    <source>
        <dbReference type="EMBL" id="SDL35817.1"/>
    </source>
</evidence>
<dbReference type="Proteomes" id="UP000198894">
    <property type="component" value="Unassembled WGS sequence"/>
</dbReference>
<dbReference type="InterPro" id="IPR051603">
    <property type="entry name" value="Zinc-ADH_QOR/CCCR"/>
</dbReference>
<evidence type="ECO:0000256" key="4">
    <source>
        <dbReference type="ARBA" id="ARBA00022857"/>
    </source>
</evidence>
<evidence type="ECO:0000256" key="3">
    <source>
        <dbReference type="ARBA" id="ARBA00022490"/>
    </source>
</evidence>
<dbReference type="Gene3D" id="3.40.50.720">
    <property type="entry name" value="NAD(P)-binding Rossmann-like Domain"/>
    <property type="match status" value="1"/>
</dbReference>
<dbReference type="EMBL" id="FNEE01000034">
    <property type="protein sequence ID" value="SDL35817.1"/>
    <property type="molecule type" value="Genomic_DNA"/>
</dbReference>
<evidence type="ECO:0000256" key="1">
    <source>
        <dbReference type="ARBA" id="ARBA00004496"/>
    </source>
</evidence>
<gene>
    <name evidence="8" type="ORF">SAMN05428953_13421</name>
</gene>
<dbReference type="GO" id="GO:0008270">
    <property type="term" value="F:zinc ion binding"/>
    <property type="evidence" value="ECO:0007669"/>
    <property type="project" value="InterPro"/>
</dbReference>